<organism evidence="3 4">
    <name type="scientific">Exiguobacterium antarcticum</name>
    <dbReference type="NCBI Taxonomy" id="132920"/>
    <lineage>
        <taxon>Bacteria</taxon>
        <taxon>Bacillati</taxon>
        <taxon>Bacillota</taxon>
        <taxon>Bacilli</taxon>
        <taxon>Bacillales</taxon>
        <taxon>Bacillales Family XII. Incertae Sedis</taxon>
        <taxon>Exiguobacterium</taxon>
    </lineage>
</organism>
<gene>
    <name evidence="3" type="ORF">QK289_08980</name>
</gene>
<dbReference type="RefSeq" id="WP_214848623.1">
    <property type="nucleotide sequence ID" value="NZ_JASBQV010000012.1"/>
</dbReference>
<evidence type="ECO:0000313" key="3">
    <source>
        <dbReference type="EMBL" id="MDI3235137.1"/>
    </source>
</evidence>
<keyword evidence="2" id="KW-1277">Toxin-antitoxin system</keyword>
<dbReference type="Pfam" id="PF05016">
    <property type="entry name" value="ParE_toxin"/>
    <property type="match status" value="1"/>
</dbReference>
<dbReference type="PANTHER" id="PTHR35601">
    <property type="entry name" value="TOXIN RELE"/>
    <property type="match status" value="1"/>
</dbReference>
<proteinExistence type="inferred from homology"/>
<sequence length="114" mass="13499">MYKVNFHPKAVKELKKLDRQIIRIIQRDVQEKLAVDPKKHGEPLRAPLTGCYKLKYKSLNLRLVYTIRDEQLTIIKISDDQEIQQEIEGIVSILAIGERTRERVYRDALNRKEK</sequence>
<protein>
    <submittedName>
        <fullName evidence="3">Type II toxin-antitoxin system RelE/ParE family toxin</fullName>
    </submittedName>
</protein>
<comment type="similarity">
    <text evidence="1">Belongs to the RelE toxin family.</text>
</comment>
<dbReference type="InterPro" id="IPR035093">
    <property type="entry name" value="RelE/ParE_toxin_dom_sf"/>
</dbReference>
<dbReference type="EMBL" id="JASBQV010000012">
    <property type="protein sequence ID" value="MDI3235137.1"/>
    <property type="molecule type" value="Genomic_DNA"/>
</dbReference>
<evidence type="ECO:0000256" key="1">
    <source>
        <dbReference type="ARBA" id="ARBA00006226"/>
    </source>
</evidence>
<accession>A0ABT6R2Y4</accession>
<dbReference type="PANTHER" id="PTHR35601:SF1">
    <property type="entry name" value="TOXIN RELE"/>
    <property type="match status" value="1"/>
</dbReference>
<dbReference type="SUPFAM" id="SSF143011">
    <property type="entry name" value="RelE-like"/>
    <property type="match status" value="1"/>
</dbReference>
<dbReference type="Gene3D" id="3.30.2310.20">
    <property type="entry name" value="RelE-like"/>
    <property type="match status" value="1"/>
</dbReference>
<dbReference type="Proteomes" id="UP001243286">
    <property type="component" value="Unassembled WGS sequence"/>
</dbReference>
<reference evidence="3 4" key="1">
    <citation type="submission" date="2023-04" db="EMBL/GenBank/DDBJ databases">
        <title>Antarctic isolates genomes.</title>
        <authorList>
            <person name="Dimov S.G."/>
        </authorList>
    </citation>
    <scope>NUCLEOTIDE SEQUENCE [LARGE SCALE GENOMIC DNA]</scope>
    <source>
        <strain evidence="3 4">AL19</strain>
    </source>
</reference>
<evidence type="ECO:0000313" key="4">
    <source>
        <dbReference type="Proteomes" id="UP001243286"/>
    </source>
</evidence>
<evidence type="ECO:0000256" key="2">
    <source>
        <dbReference type="ARBA" id="ARBA00022649"/>
    </source>
</evidence>
<dbReference type="InterPro" id="IPR007712">
    <property type="entry name" value="RelE/ParE_toxin"/>
</dbReference>
<dbReference type="NCBIfam" id="TIGR02385">
    <property type="entry name" value="RelE_StbE"/>
    <property type="match status" value="1"/>
</dbReference>
<name>A0ABT6R2Y4_9BACL</name>
<comment type="caution">
    <text evidence="3">The sequence shown here is derived from an EMBL/GenBank/DDBJ whole genome shotgun (WGS) entry which is preliminary data.</text>
</comment>
<keyword evidence="4" id="KW-1185">Reference proteome</keyword>